<feature type="compositionally biased region" description="Basic and acidic residues" evidence="1">
    <location>
        <begin position="101"/>
        <end position="110"/>
    </location>
</feature>
<gene>
    <name evidence="2" type="ORF">TCM_028336</name>
</gene>
<sequence length="157" mass="17635">MCGMNKWLWECCNDARQSGIGGKMASHEQSYRAGKAEGRARVVYYYSHSFNIVCLVNFHWQKLEFWGEQMKDKAEAAKHKTFEATQEAKDKTYQTGQAAKESAESAKEKTGGILQQTGETVMNKAQGAAVAVKHTFGMADADEDEDNYPSRRDTSNY</sequence>
<dbReference type="OMA" id="MGQATKE"/>
<keyword evidence="3" id="KW-1185">Reference proteome</keyword>
<evidence type="ECO:0000256" key="1">
    <source>
        <dbReference type="SAM" id="MobiDB-lite"/>
    </source>
</evidence>
<dbReference type="Gramene" id="EOY26540">
    <property type="protein sequence ID" value="EOY26540"/>
    <property type="gene ID" value="TCM_028336"/>
</dbReference>
<dbReference type="InParanoid" id="A0A061G9H7"/>
<dbReference type="eggNOG" id="KOG4744">
    <property type="taxonomic scope" value="Eukaryota"/>
</dbReference>
<dbReference type="HOGENOM" id="CLU_100093_1_1_1"/>
<name>A0A061G9H7_THECC</name>
<dbReference type="GO" id="GO:0005634">
    <property type="term" value="C:nucleus"/>
    <property type="evidence" value="ECO:0000318"/>
    <property type="project" value="GO_Central"/>
</dbReference>
<dbReference type="Proteomes" id="UP000026915">
    <property type="component" value="Chromosome 6"/>
</dbReference>
<evidence type="ECO:0000313" key="3">
    <source>
        <dbReference type="Proteomes" id="UP000026915"/>
    </source>
</evidence>
<accession>A0A061G9H7</accession>
<feature type="region of interest" description="Disordered" evidence="1">
    <location>
        <begin position="78"/>
        <end position="115"/>
    </location>
</feature>
<evidence type="ECO:0000313" key="2">
    <source>
        <dbReference type="EMBL" id="EOY26540.1"/>
    </source>
</evidence>
<reference evidence="2 3" key="1">
    <citation type="journal article" date="2013" name="Genome Biol.">
        <title>The genome sequence of the most widely cultivated cacao type and its use to identify candidate genes regulating pod color.</title>
        <authorList>
            <person name="Motamayor J.C."/>
            <person name="Mockaitis K."/>
            <person name="Schmutz J."/>
            <person name="Haiminen N."/>
            <person name="Iii D.L."/>
            <person name="Cornejo O."/>
            <person name="Findley S.D."/>
            <person name="Zheng P."/>
            <person name="Utro F."/>
            <person name="Royaert S."/>
            <person name="Saski C."/>
            <person name="Jenkins J."/>
            <person name="Podicheti R."/>
            <person name="Zhao M."/>
            <person name="Scheffler B.E."/>
            <person name="Stack J.C."/>
            <person name="Feltus F.A."/>
            <person name="Mustiga G.M."/>
            <person name="Amores F."/>
            <person name="Phillips W."/>
            <person name="Marelli J.P."/>
            <person name="May G.D."/>
            <person name="Shapiro H."/>
            <person name="Ma J."/>
            <person name="Bustamante C.D."/>
            <person name="Schnell R.J."/>
            <person name="Main D."/>
            <person name="Gilbert D."/>
            <person name="Parida L."/>
            <person name="Kuhn D.N."/>
        </authorList>
    </citation>
    <scope>NUCLEOTIDE SEQUENCE [LARGE SCALE GENOMIC DNA]</scope>
    <source>
        <strain evidence="3">cv. Matina 1-6</strain>
    </source>
</reference>
<organism evidence="2 3">
    <name type="scientific">Theobroma cacao</name>
    <name type="common">Cacao</name>
    <name type="synonym">Cocoa</name>
    <dbReference type="NCBI Taxonomy" id="3641"/>
    <lineage>
        <taxon>Eukaryota</taxon>
        <taxon>Viridiplantae</taxon>
        <taxon>Streptophyta</taxon>
        <taxon>Embryophyta</taxon>
        <taxon>Tracheophyta</taxon>
        <taxon>Spermatophyta</taxon>
        <taxon>Magnoliopsida</taxon>
        <taxon>eudicotyledons</taxon>
        <taxon>Gunneridae</taxon>
        <taxon>Pentapetalae</taxon>
        <taxon>rosids</taxon>
        <taxon>malvids</taxon>
        <taxon>Malvales</taxon>
        <taxon>Malvaceae</taxon>
        <taxon>Byttnerioideae</taxon>
        <taxon>Theobroma</taxon>
    </lineage>
</organism>
<protein>
    <submittedName>
        <fullName evidence="2">Late embryogenesis abundant protein D-7, putative</fullName>
    </submittedName>
</protein>
<feature type="compositionally biased region" description="Basic and acidic residues" evidence="1">
    <location>
        <begin position="78"/>
        <end position="92"/>
    </location>
</feature>
<dbReference type="PANTHER" id="PTHR47372:SF11">
    <property type="entry name" value="RE19971P"/>
    <property type="match status" value="1"/>
</dbReference>
<dbReference type="STRING" id="3641.A0A061G9H7"/>
<proteinExistence type="predicted"/>
<dbReference type="EMBL" id="CM001884">
    <property type="protein sequence ID" value="EOY26540.1"/>
    <property type="molecule type" value="Genomic_DNA"/>
</dbReference>
<dbReference type="PANTHER" id="PTHR47372">
    <property type="entry name" value="DAUER UP-REGULATED-RELATED"/>
    <property type="match status" value="1"/>
</dbReference>
<dbReference type="AlphaFoldDB" id="A0A061G9H7"/>